<dbReference type="GO" id="GO:0008854">
    <property type="term" value="F:exodeoxyribonuclease V activity"/>
    <property type="evidence" value="ECO:0007669"/>
    <property type="project" value="UniProtKB-EC"/>
</dbReference>
<evidence type="ECO:0000256" key="11">
    <source>
        <dbReference type="HAMAP-Rule" id="MF_01487"/>
    </source>
</evidence>
<proteinExistence type="inferred from homology"/>
<feature type="binding site" evidence="11">
    <location>
        <begin position="207"/>
        <end position="214"/>
    </location>
    <ligand>
        <name>ATP</name>
        <dbReference type="ChEBI" id="CHEBI:30616"/>
    </ligand>
</feature>
<accession>A0ABZ0GR54</accession>
<dbReference type="InterPro" id="IPR041851">
    <property type="entry name" value="RecD_N_sf"/>
</dbReference>
<dbReference type="Gene3D" id="3.40.50.300">
    <property type="entry name" value="P-loop containing nucleotide triphosphate hydrolases"/>
    <property type="match status" value="3"/>
</dbReference>
<sequence length="640" mass="71821">MMPNLAKSIDNSSDKNYPPYQTFYQAEQNLDGLQAIDYYLACSLIEHSTVKTSLLFHLFLALSVSQRDGHSCLELRGLSNKSLWQVKNESVESKDYQALVVDEKPGFNFPDLTTMLATLNDVAIMDADCANQLVVLEHQQLYLRRYWYFEKELASFIEKKFLQSINVDNSQIEQIIQSLFPSTSNAVDWQLTSVANALNKTFSIIAGGPGTGKTYTVTKLLAGLLLQNEEIRIEMVAPTGKAAQRLSESIISAVNSFKQQQAIDEAILAKIPTTASTIHRLLGVIKNSPNFRHHQQNQLSIDVLLIDEVSMVDLPMMVRVFRALPLDCKVILLGDADQLPSVATGSVLADLAPWPNTQYSSNNKSFIEQVTKQQLPSFNKCPSMDYLTYLTLSRRFSGDGGIGKIAKLVITSKSSDSWQLLTEQSDNELDFIGDKPLLENIKRLTEQFYSPIYTATTIEQAFSILDRFRILVPTRVGEAGLENINLIVEQHLIKLNCIVSKQQHYHGKPIMISQNHYGVNLFNGDIGLIFKDNSGRLMAYFAEGENYRAISISRLPSFETVFAMTIHKTQGSEFENVALILPESGADRLLSRELIYTGITRAKKHLQIFCNKQVWLAGVTQKVSRASGLTKRLMSFMTDE</sequence>
<evidence type="ECO:0000256" key="10">
    <source>
        <dbReference type="ARBA" id="ARBA00023235"/>
    </source>
</evidence>
<dbReference type="Pfam" id="PF13245">
    <property type="entry name" value="AAA_19"/>
    <property type="match status" value="1"/>
</dbReference>
<dbReference type="InterPro" id="IPR027785">
    <property type="entry name" value="UvrD-like_helicase_C"/>
</dbReference>
<keyword evidence="8 11" id="KW-0238">DNA-binding</keyword>
<dbReference type="InterPro" id="IPR050534">
    <property type="entry name" value="Coronavir_polyprotein_1ab"/>
</dbReference>
<keyword evidence="7 11" id="KW-0067">ATP-binding</keyword>
<comment type="miscellaneous">
    <text evidence="11">In the RecBCD complex, RecB has a slow 3'-5' helicase, an exonuclease activity and loads RecA onto ssDNA, RecD has a fast 5'-3' helicase activity, while RecC stimulates the ATPase and processivity of the RecB helicase and contributes to recognition of the Chi site.</text>
</comment>
<dbReference type="SUPFAM" id="SSF52540">
    <property type="entry name" value="P-loop containing nucleoside triphosphate hydrolases"/>
    <property type="match status" value="1"/>
</dbReference>
<dbReference type="EC" id="5.6.2.3" evidence="11"/>
<dbReference type="Pfam" id="PF21185">
    <property type="entry name" value="RecD_N"/>
    <property type="match status" value="1"/>
</dbReference>
<dbReference type="PANTHER" id="PTHR43788:SF6">
    <property type="entry name" value="DNA HELICASE B"/>
    <property type="match status" value="1"/>
</dbReference>
<dbReference type="InterPro" id="IPR049550">
    <property type="entry name" value="RecD_N"/>
</dbReference>
<name>A0ABZ0GR54_9GAMM</name>
<comment type="similarity">
    <text evidence="11">Belongs to the RecD family.</text>
</comment>
<dbReference type="CDD" id="cd17933">
    <property type="entry name" value="DEXSc_RecD-like"/>
    <property type="match status" value="1"/>
</dbReference>
<evidence type="ECO:0000256" key="8">
    <source>
        <dbReference type="ARBA" id="ARBA00023125"/>
    </source>
</evidence>
<dbReference type="Pfam" id="PF13538">
    <property type="entry name" value="UvrD_C_2"/>
    <property type="match status" value="1"/>
</dbReference>
<evidence type="ECO:0000256" key="2">
    <source>
        <dbReference type="ARBA" id="ARBA00022741"/>
    </source>
</evidence>
<evidence type="ECO:0000256" key="1">
    <source>
        <dbReference type="ARBA" id="ARBA00022722"/>
    </source>
</evidence>
<evidence type="ECO:0000256" key="6">
    <source>
        <dbReference type="ARBA" id="ARBA00022839"/>
    </source>
</evidence>
<evidence type="ECO:0000256" key="5">
    <source>
        <dbReference type="ARBA" id="ARBA00022806"/>
    </source>
</evidence>
<feature type="domain" description="UvrD-like helicase C-terminal" evidence="12">
    <location>
        <begin position="561"/>
        <end position="606"/>
    </location>
</feature>
<dbReference type="InterPro" id="IPR027417">
    <property type="entry name" value="P-loop_NTPase"/>
</dbReference>
<evidence type="ECO:0000256" key="4">
    <source>
        <dbReference type="ARBA" id="ARBA00022801"/>
    </source>
</evidence>
<keyword evidence="15" id="KW-1185">Reference proteome</keyword>
<evidence type="ECO:0000256" key="9">
    <source>
        <dbReference type="ARBA" id="ARBA00023204"/>
    </source>
</evidence>
<dbReference type="CDD" id="cd18809">
    <property type="entry name" value="SF1_C_RecD"/>
    <property type="match status" value="1"/>
</dbReference>
<comment type="subunit">
    <text evidence="11">Heterotrimer of RecB, RecC and RecD. All subunits contribute to DNA-binding.</text>
</comment>
<dbReference type="PANTHER" id="PTHR43788">
    <property type="entry name" value="DNA2/NAM7 HELICASE FAMILY MEMBER"/>
    <property type="match status" value="1"/>
</dbReference>
<dbReference type="RefSeq" id="WP_348397055.1">
    <property type="nucleotide sequence ID" value="NZ_CP136600.1"/>
</dbReference>
<organism evidence="14 15">
    <name type="scientific">Thalassotalea fonticola</name>
    <dbReference type="NCBI Taxonomy" id="3065649"/>
    <lineage>
        <taxon>Bacteria</taxon>
        <taxon>Pseudomonadati</taxon>
        <taxon>Pseudomonadota</taxon>
        <taxon>Gammaproteobacteria</taxon>
        <taxon>Alteromonadales</taxon>
        <taxon>Colwelliaceae</taxon>
        <taxon>Thalassotalea</taxon>
    </lineage>
</organism>
<keyword evidence="4 11" id="KW-0378">Hydrolase</keyword>
<evidence type="ECO:0000256" key="7">
    <source>
        <dbReference type="ARBA" id="ARBA00022840"/>
    </source>
</evidence>
<dbReference type="NCBIfam" id="TIGR01447">
    <property type="entry name" value="recD"/>
    <property type="match status" value="1"/>
</dbReference>
<reference evidence="14 15" key="1">
    <citation type="submission" date="2023-09" db="EMBL/GenBank/DDBJ databases">
        <authorList>
            <person name="Qi X."/>
        </authorList>
    </citation>
    <scope>NUCLEOTIDE SEQUENCE [LARGE SCALE GENOMIC DNA]</scope>
    <source>
        <strain evidence="14 15">S1-1</strain>
    </source>
</reference>
<keyword evidence="5 11" id="KW-0347">Helicase</keyword>
<dbReference type="InterPro" id="IPR006344">
    <property type="entry name" value="RecD"/>
</dbReference>
<feature type="domain" description="RecBCD enzyme subunit RecD N-terminal" evidence="13">
    <location>
        <begin position="33"/>
        <end position="142"/>
    </location>
</feature>
<protein>
    <recommendedName>
        <fullName evidence="11">RecBCD enzyme subunit RecD</fullName>
        <ecNumber evidence="11">5.6.2.3</ecNumber>
    </recommendedName>
    <alternativeName>
        <fullName evidence="11">DNA 5'-3' helicase subunit RecD</fullName>
    </alternativeName>
    <alternativeName>
        <fullName evidence="11">Exonuclease V subunit RecD</fullName>
        <shortName evidence="11">ExoV subunit RecD</shortName>
    </alternativeName>
    <alternativeName>
        <fullName evidence="11">Helicase/nuclease RecBCD subunit RecD</fullName>
    </alternativeName>
</protein>
<dbReference type="EMBL" id="CP136600">
    <property type="protein sequence ID" value="WOH38283.1"/>
    <property type="molecule type" value="Genomic_DNA"/>
</dbReference>
<keyword evidence="1 11" id="KW-0540">Nuclease</keyword>
<evidence type="ECO:0000313" key="15">
    <source>
        <dbReference type="Proteomes" id="UP001301442"/>
    </source>
</evidence>
<dbReference type="Gene3D" id="1.10.10.1020">
    <property type="entry name" value="RecBCD complex, subunit RecD, N-terminal domain"/>
    <property type="match status" value="1"/>
</dbReference>
<evidence type="ECO:0000259" key="12">
    <source>
        <dbReference type="Pfam" id="PF13538"/>
    </source>
</evidence>
<comment type="catalytic activity">
    <reaction evidence="11">
        <text>ATP + H2O = ADP + phosphate + H(+)</text>
        <dbReference type="Rhea" id="RHEA:13065"/>
        <dbReference type="ChEBI" id="CHEBI:15377"/>
        <dbReference type="ChEBI" id="CHEBI:15378"/>
        <dbReference type="ChEBI" id="CHEBI:30616"/>
        <dbReference type="ChEBI" id="CHEBI:43474"/>
        <dbReference type="ChEBI" id="CHEBI:456216"/>
        <dbReference type="EC" id="5.6.2.3"/>
    </reaction>
</comment>
<dbReference type="HAMAP" id="MF_01487">
    <property type="entry name" value="RecD"/>
    <property type="match status" value="1"/>
</dbReference>
<keyword evidence="2 11" id="KW-0547">Nucleotide-binding</keyword>
<evidence type="ECO:0000313" key="14">
    <source>
        <dbReference type="EMBL" id="WOH38283.1"/>
    </source>
</evidence>
<dbReference type="Proteomes" id="UP001301442">
    <property type="component" value="Chromosome"/>
</dbReference>
<keyword evidence="3 11" id="KW-0227">DNA damage</keyword>
<evidence type="ECO:0000256" key="3">
    <source>
        <dbReference type="ARBA" id="ARBA00022763"/>
    </source>
</evidence>
<keyword evidence="9 11" id="KW-0234">DNA repair</keyword>
<evidence type="ECO:0000259" key="13">
    <source>
        <dbReference type="Pfam" id="PF21185"/>
    </source>
</evidence>
<comment type="function">
    <text evidence="11">A helicase/nuclease that prepares dsDNA breaks (DSB) for recombinational DNA repair. Binds to DSBs and unwinds DNA via a highly rapid and processive ATP-dependent bidirectional helicase activity. Unwinds dsDNA until it encounters a Chi (crossover hotspot instigator) sequence from the 3' direction. Cuts ssDNA a few nucleotides 3' to the Chi site. The properties and activities of the enzyme are changed at Chi. The Chi-altered holoenzyme produces a long 3'-ssDNA overhang and facilitates RecA-binding to the ssDNA for homologous DNA recombination and repair. Holoenzyme degrades any linearized DNA that is unable to undergo homologous recombination. In the holoenzyme this subunit has ssDNA-dependent ATPase and 5'-3' helicase activity. When added to pre-assembled RecBC greatly stimulates nuclease activity and augments holoenzyme processivity. Negatively regulates the RecA-loading ability of RecBCD.</text>
</comment>
<gene>
    <name evidence="11 14" type="primary">recD</name>
    <name evidence="14" type="ORF">RI844_03330</name>
</gene>
<keyword evidence="10 11" id="KW-0413">Isomerase</keyword>
<keyword evidence="6 11" id="KW-0269">Exonuclease</keyword>